<dbReference type="EMBL" id="CYGX02000024">
    <property type="protein sequence ID" value="SIT40024.1"/>
    <property type="molecule type" value="Genomic_DNA"/>
</dbReference>
<sequence length="65" mass="7339">MWVYRLLLKGHECEWCERQNLHDPGYGPHELWPDPCGRAHGWEHGCWHDSASGGVLDVAASEQAG</sequence>
<reference evidence="1 2" key="1">
    <citation type="submission" date="2016-12" db="EMBL/GenBank/DDBJ databases">
        <authorList>
            <person name="Song W.-J."/>
            <person name="Kurnit D.M."/>
        </authorList>
    </citation>
    <scope>NUCLEOTIDE SEQUENCE [LARGE SCALE GENOMIC DNA]</scope>
    <source>
        <strain evidence="1 2">STM7296</strain>
    </source>
</reference>
<dbReference type="STRING" id="1247936.BN2475_240029"/>
<keyword evidence="2" id="KW-1185">Reference proteome</keyword>
<accession>A0A1N7RY91</accession>
<evidence type="ECO:0000313" key="1">
    <source>
        <dbReference type="EMBL" id="SIT40024.1"/>
    </source>
</evidence>
<protein>
    <submittedName>
        <fullName evidence="1">Uncharacterized protein</fullName>
    </submittedName>
</protein>
<name>A0A1N7RY91_9BURK</name>
<proteinExistence type="predicted"/>
<evidence type="ECO:0000313" key="2">
    <source>
        <dbReference type="Proteomes" id="UP000187012"/>
    </source>
</evidence>
<organism evidence="1 2">
    <name type="scientific">Paraburkholderia ribeironis</name>
    <dbReference type="NCBI Taxonomy" id="1247936"/>
    <lineage>
        <taxon>Bacteria</taxon>
        <taxon>Pseudomonadati</taxon>
        <taxon>Pseudomonadota</taxon>
        <taxon>Betaproteobacteria</taxon>
        <taxon>Burkholderiales</taxon>
        <taxon>Burkholderiaceae</taxon>
        <taxon>Paraburkholderia</taxon>
    </lineage>
</organism>
<dbReference type="AlphaFoldDB" id="A0A1N7RY91"/>
<dbReference type="Proteomes" id="UP000187012">
    <property type="component" value="Unassembled WGS sequence"/>
</dbReference>
<gene>
    <name evidence="1" type="ORF">BN2475_240029</name>
</gene>